<dbReference type="Proteomes" id="UP001529510">
    <property type="component" value="Unassembled WGS sequence"/>
</dbReference>
<gene>
    <name evidence="2" type="ORF">M9458_045716</name>
</gene>
<comment type="caution">
    <text evidence="2">The sequence shown here is derived from an EMBL/GenBank/DDBJ whole genome shotgun (WGS) entry which is preliminary data.</text>
</comment>
<organism evidence="2 3">
    <name type="scientific">Cirrhinus mrigala</name>
    <name type="common">Mrigala</name>
    <dbReference type="NCBI Taxonomy" id="683832"/>
    <lineage>
        <taxon>Eukaryota</taxon>
        <taxon>Metazoa</taxon>
        <taxon>Chordata</taxon>
        <taxon>Craniata</taxon>
        <taxon>Vertebrata</taxon>
        <taxon>Euteleostomi</taxon>
        <taxon>Actinopterygii</taxon>
        <taxon>Neopterygii</taxon>
        <taxon>Teleostei</taxon>
        <taxon>Ostariophysi</taxon>
        <taxon>Cypriniformes</taxon>
        <taxon>Cyprinidae</taxon>
        <taxon>Labeoninae</taxon>
        <taxon>Labeonini</taxon>
        <taxon>Cirrhinus</taxon>
    </lineage>
</organism>
<evidence type="ECO:0000313" key="2">
    <source>
        <dbReference type="EMBL" id="KAL0157640.1"/>
    </source>
</evidence>
<reference evidence="2 3" key="1">
    <citation type="submission" date="2024-05" db="EMBL/GenBank/DDBJ databases">
        <title>Genome sequencing and assembly of Indian major carp, Cirrhinus mrigala (Hamilton, 1822).</title>
        <authorList>
            <person name="Mohindra V."/>
            <person name="Chowdhury L.M."/>
            <person name="Lal K."/>
            <person name="Jena J.K."/>
        </authorList>
    </citation>
    <scope>NUCLEOTIDE SEQUENCE [LARGE SCALE GENOMIC DNA]</scope>
    <source>
        <strain evidence="2">CM1030</strain>
        <tissue evidence="2">Blood</tissue>
    </source>
</reference>
<feature type="non-terminal residue" evidence="2">
    <location>
        <position position="67"/>
    </location>
</feature>
<keyword evidence="3" id="KW-1185">Reference proteome</keyword>
<feature type="region of interest" description="Disordered" evidence="1">
    <location>
        <begin position="1"/>
        <end position="22"/>
    </location>
</feature>
<dbReference type="EMBL" id="JAMKFB020000023">
    <property type="protein sequence ID" value="KAL0157640.1"/>
    <property type="molecule type" value="Genomic_DNA"/>
</dbReference>
<evidence type="ECO:0000256" key="1">
    <source>
        <dbReference type="SAM" id="MobiDB-lite"/>
    </source>
</evidence>
<feature type="non-terminal residue" evidence="2">
    <location>
        <position position="1"/>
    </location>
</feature>
<name>A0ABD0N693_CIRMR</name>
<evidence type="ECO:0000313" key="3">
    <source>
        <dbReference type="Proteomes" id="UP001529510"/>
    </source>
</evidence>
<accession>A0ABD0N693</accession>
<sequence length="67" mass="7511">GQTLREPRAIHGFPLISPQNSRKYARPRHVGQLIIDPRLHISAASIRLANSHPEGICFRAERAPHPT</sequence>
<dbReference type="AlphaFoldDB" id="A0ABD0N693"/>
<proteinExistence type="predicted"/>
<protein>
    <submittedName>
        <fullName evidence="2">Uncharacterized protein</fullName>
    </submittedName>
</protein>